<evidence type="ECO:0000259" key="11">
    <source>
        <dbReference type="PROSITE" id="PS51384"/>
    </source>
</evidence>
<evidence type="ECO:0000256" key="5">
    <source>
        <dbReference type="ARBA" id="ARBA00022982"/>
    </source>
</evidence>
<evidence type="ECO:0000256" key="6">
    <source>
        <dbReference type="ARBA" id="ARBA00022989"/>
    </source>
</evidence>
<feature type="transmembrane region" description="Helical" evidence="10">
    <location>
        <begin position="234"/>
        <end position="252"/>
    </location>
</feature>
<dbReference type="Proteomes" id="UP001201262">
    <property type="component" value="Unassembled WGS sequence"/>
</dbReference>
<dbReference type="InterPro" id="IPR013121">
    <property type="entry name" value="Fe_red_NAD-bd_6"/>
</dbReference>
<keyword evidence="8" id="KW-0406">Ion transport</keyword>
<dbReference type="GeneID" id="70248651"/>
<reference evidence="12" key="1">
    <citation type="submission" date="2021-12" db="EMBL/GenBank/DDBJ databases">
        <title>Convergent genome expansion in fungi linked to evolution of root-endophyte symbiosis.</title>
        <authorList>
            <consortium name="DOE Joint Genome Institute"/>
            <person name="Ke Y.-H."/>
            <person name="Bonito G."/>
            <person name="Liao H.-L."/>
            <person name="Looney B."/>
            <person name="Rojas-Flechas A."/>
            <person name="Nash J."/>
            <person name="Hameed K."/>
            <person name="Schadt C."/>
            <person name="Martin F."/>
            <person name="Crous P.W."/>
            <person name="Miettinen O."/>
            <person name="Magnuson J.K."/>
            <person name="Labbe J."/>
            <person name="Jacobson D."/>
            <person name="Doktycz M.J."/>
            <person name="Veneault-Fourrey C."/>
            <person name="Kuo A."/>
            <person name="Mondo S."/>
            <person name="Calhoun S."/>
            <person name="Riley R."/>
            <person name="Ohm R."/>
            <person name="LaButti K."/>
            <person name="Andreopoulos B."/>
            <person name="Pangilinan J."/>
            <person name="Nolan M."/>
            <person name="Tritt A."/>
            <person name="Clum A."/>
            <person name="Lipzen A."/>
            <person name="Daum C."/>
            <person name="Barry K."/>
            <person name="Grigoriev I.V."/>
            <person name="Vilgalys R."/>
        </authorList>
    </citation>
    <scope>NUCLEOTIDE SEQUENCE</scope>
    <source>
        <strain evidence="12">PMI_201</strain>
    </source>
</reference>
<dbReference type="SFLD" id="SFLDS00052">
    <property type="entry name" value="Ferric_Reductase_Domain"/>
    <property type="match status" value="1"/>
</dbReference>
<dbReference type="GO" id="GO:0015677">
    <property type="term" value="P:copper ion import"/>
    <property type="evidence" value="ECO:0007669"/>
    <property type="project" value="TreeGrafter"/>
</dbReference>
<feature type="transmembrane region" description="Helical" evidence="10">
    <location>
        <begin position="127"/>
        <end position="144"/>
    </location>
</feature>
<keyword evidence="9 10" id="KW-0472">Membrane</keyword>
<feature type="transmembrane region" description="Helical" evidence="10">
    <location>
        <begin position="6"/>
        <end position="27"/>
    </location>
</feature>
<dbReference type="GO" id="GO:0006826">
    <property type="term" value="P:iron ion transport"/>
    <property type="evidence" value="ECO:0007669"/>
    <property type="project" value="TreeGrafter"/>
</dbReference>
<evidence type="ECO:0000256" key="4">
    <source>
        <dbReference type="ARBA" id="ARBA00022692"/>
    </source>
</evidence>
<dbReference type="InterPro" id="IPR013112">
    <property type="entry name" value="FAD-bd_8"/>
</dbReference>
<dbReference type="EMBL" id="JAJTJA010000007">
    <property type="protein sequence ID" value="KAH8696590.1"/>
    <property type="molecule type" value="Genomic_DNA"/>
</dbReference>
<dbReference type="PANTHER" id="PTHR32361">
    <property type="entry name" value="FERRIC/CUPRIC REDUCTASE TRANSMEMBRANE COMPONENT"/>
    <property type="match status" value="1"/>
</dbReference>
<keyword evidence="7" id="KW-0560">Oxidoreductase</keyword>
<evidence type="ECO:0000256" key="10">
    <source>
        <dbReference type="SAM" id="Phobius"/>
    </source>
</evidence>
<keyword evidence="5" id="KW-0249">Electron transport</keyword>
<feature type="transmembrane region" description="Helical" evidence="10">
    <location>
        <begin position="165"/>
        <end position="183"/>
    </location>
</feature>
<dbReference type="Pfam" id="PF01794">
    <property type="entry name" value="Ferric_reduct"/>
    <property type="match status" value="1"/>
</dbReference>
<dbReference type="InterPro" id="IPR017927">
    <property type="entry name" value="FAD-bd_FR_type"/>
</dbReference>
<comment type="subcellular location">
    <subcellularLocation>
        <location evidence="1">Membrane</location>
        <topology evidence="1">Multi-pass membrane protein</topology>
    </subcellularLocation>
</comment>
<dbReference type="Gene3D" id="3.40.50.80">
    <property type="entry name" value="Nucleotide-binding domain of ferredoxin-NADP reductase (FNR) module"/>
    <property type="match status" value="1"/>
</dbReference>
<dbReference type="Pfam" id="PF08022">
    <property type="entry name" value="FAD_binding_8"/>
    <property type="match status" value="1"/>
</dbReference>
<keyword evidence="13" id="KW-1185">Reference proteome</keyword>
<dbReference type="CDD" id="cd06186">
    <property type="entry name" value="NOX_Duox_like_FAD_NADP"/>
    <property type="match status" value="1"/>
</dbReference>
<keyword evidence="3" id="KW-0813">Transport</keyword>
<evidence type="ECO:0000256" key="9">
    <source>
        <dbReference type="ARBA" id="ARBA00023136"/>
    </source>
</evidence>
<dbReference type="AlphaFoldDB" id="A0AAD4PVJ4"/>
<keyword evidence="4 10" id="KW-0812">Transmembrane</keyword>
<evidence type="ECO:0000256" key="8">
    <source>
        <dbReference type="ARBA" id="ARBA00023065"/>
    </source>
</evidence>
<sequence>MNRQFSWALLCALCVLVVILLAVQSILSVGKYMRLLGCMANDTQRHYLPPILAWAGLKKHLIYAPLFRNRHIQELQLSAFPSMCCIPTRPQFCIITIIALMNGCFCLTRIPWKSPTEDLYPVIRNRLGTIAVVNLIPLILLPGRHNHLSRLLSIKFDNLNLIHRWIGRIIMLEAVTHAAMWIAGDSERFGWSAVLTSVDHSEFIYTGLIACLAFMVLSLHSLSMIRHAFYETFLHVHVLLVCLAIAGLWYHLKELYARRYLLAAMGVWTTQLGKRLIRYSVLFWRNCGRAITRTTVRMLPGEALMVTISVARPWTILPGQNIFFYIPSVGLWTSHPFTVAWHELEEVPDETKGLPVSWSDLCTTRQKTRIYLIIRRRTGFTNQLYKRIETSQSKCESFTALVEGPYGRPCHLKSYGTVILFAGGVGITYQLLHVRHLIKDATDNFIACHQISLVWIIRRLDYIEWVQPWLRSLFDLPGARGILRVRIFVTKLFFPEGIELLMGRPDIQWENKVVAV</sequence>
<feature type="transmembrane region" description="Helical" evidence="10">
    <location>
        <begin position="92"/>
        <end position="112"/>
    </location>
</feature>
<feature type="domain" description="FAD-binding FR-type" evidence="11">
    <location>
        <begin position="286"/>
        <end position="412"/>
    </location>
</feature>
<dbReference type="PANTHER" id="PTHR32361:SF24">
    <property type="entry name" value="REDUCTASE, PUTATIVE (AFU_ORTHOLOGUE AFUA_3G10820)-RELATED"/>
    <property type="match status" value="1"/>
</dbReference>
<comment type="similarity">
    <text evidence="2">Belongs to the ferric reductase (FRE) family.</text>
</comment>
<dbReference type="PROSITE" id="PS51384">
    <property type="entry name" value="FAD_FR"/>
    <property type="match status" value="1"/>
</dbReference>
<dbReference type="GO" id="GO:0000293">
    <property type="term" value="F:ferric-chelate reductase activity"/>
    <property type="evidence" value="ECO:0007669"/>
    <property type="project" value="UniProtKB-ARBA"/>
</dbReference>
<organism evidence="12 13">
    <name type="scientific">Talaromyces proteolyticus</name>
    <dbReference type="NCBI Taxonomy" id="1131652"/>
    <lineage>
        <taxon>Eukaryota</taxon>
        <taxon>Fungi</taxon>
        <taxon>Dikarya</taxon>
        <taxon>Ascomycota</taxon>
        <taxon>Pezizomycotina</taxon>
        <taxon>Eurotiomycetes</taxon>
        <taxon>Eurotiomycetidae</taxon>
        <taxon>Eurotiales</taxon>
        <taxon>Trichocomaceae</taxon>
        <taxon>Talaromyces</taxon>
        <taxon>Talaromyces sect. Bacilispori</taxon>
    </lineage>
</organism>
<accession>A0AAD4PVJ4</accession>
<dbReference type="InterPro" id="IPR051410">
    <property type="entry name" value="Ferric/Cupric_Reductase"/>
</dbReference>
<dbReference type="InterPro" id="IPR039261">
    <property type="entry name" value="FNR_nucleotide-bd"/>
</dbReference>
<protein>
    <recommendedName>
        <fullName evidence="11">FAD-binding FR-type domain-containing protein</fullName>
    </recommendedName>
</protein>
<evidence type="ECO:0000256" key="1">
    <source>
        <dbReference type="ARBA" id="ARBA00004141"/>
    </source>
</evidence>
<name>A0AAD4PVJ4_9EURO</name>
<dbReference type="GO" id="GO:0006879">
    <property type="term" value="P:intracellular iron ion homeostasis"/>
    <property type="evidence" value="ECO:0007669"/>
    <property type="project" value="TreeGrafter"/>
</dbReference>
<evidence type="ECO:0000313" key="12">
    <source>
        <dbReference type="EMBL" id="KAH8696590.1"/>
    </source>
</evidence>
<evidence type="ECO:0000256" key="7">
    <source>
        <dbReference type="ARBA" id="ARBA00023002"/>
    </source>
</evidence>
<dbReference type="GO" id="GO:0005886">
    <property type="term" value="C:plasma membrane"/>
    <property type="evidence" value="ECO:0007669"/>
    <property type="project" value="TreeGrafter"/>
</dbReference>
<evidence type="ECO:0000256" key="3">
    <source>
        <dbReference type="ARBA" id="ARBA00022448"/>
    </source>
</evidence>
<dbReference type="SUPFAM" id="SSF52343">
    <property type="entry name" value="Ferredoxin reductase-like, C-terminal NADP-linked domain"/>
    <property type="match status" value="1"/>
</dbReference>
<proteinExistence type="inferred from homology"/>
<dbReference type="RefSeq" id="XP_046071526.1">
    <property type="nucleotide sequence ID" value="XM_046218364.1"/>
</dbReference>
<keyword evidence="6 10" id="KW-1133">Transmembrane helix</keyword>
<dbReference type="Pfam" id="PF08030">
    <property type="entry name" value="NAD_binding_6"/>
    <property type="match status" value="1"/>
</dbReference>
<evidence type="ECO:0000313" key="13">
    <source>
        <dbReference type="Proteomes" id="UP001201262"/>
    </source>
</evidence>
<comment type="caution">
    <text evidence="12">The sequence shown here is derived from an EMBL/GenBank/DDBJ whole genome shotgun (WGS) entry which is preliminary data.</text>
</comment>
<dbReference type="InterPro" id="IPR013130">
    <property type="entry name" value="Fe3_Rdtase_TM_dom"/>
</dbReference>
<gene>
    <name evidence="12" type="ORF">BGW36DRAFT_398098</name>
</gene>
<evidence type="ECO:0000256" key="2">
    <source>
        <dbReference type="ARBA" id="ARBA00006278"/>
    </source>
</evidence>
<feature type="transmembrane region" description="Helical" evidence="10">
    <location>
        <begin position="203"/>
        <end position="222"/>
    </location>
</feature>
<dbReference type="SFLD" id="SFLDG01168">
    <property type="entry name" value="Ferric_reductase_subgroup_(FRE"/>
    <property type="match status" value="1"/>
</dbReference>